<evidence type="ECO:0000256" key="6">
    <source>
        <dbReference type="ARBA" id="ARBA00022989"/>
    </source>
</evidence>
<dbReference type="Proteomes" id="UP000235015">
    <property type="component" value="Unassembled WGS sequence"/>
</dbReference>
<evidence type="ECO:0000256" key="4">
    <source>
        <dbReference type="ARBA" id="ARBA00022519"/>
    </source>
</evidence>
<reference evidence="11 12" key="1">
    <citation type="submission" date="2017-11" db="EMBL/GenBank/DDBJ databases">
        <title>Genome-resolved metagenomics identifies genetic mobility, metabolic interactions, and unexpected diversity in perchlorate-reducing communities.</title>
        <authorList>
            <person name="Barnum T.P."/>
            <person name="Figueroa I.A."/>
            <person name="Carlstrom C.I."/>
            <person name="Lucas L.N."/>
            <person name="Engelbrektson A.L."/>
            <person name="Coates J.D."/>
        </authorList>
    </citation>
    <scope>NUCLEOTIDE SEQUENCE [LARGE SCALE GENOMIC DNA]</scope>
    <source>
        <strain evidence="11">BM301</strain>
    </source>
</reference>
<dbReference type="EMBL" id="PKUN01000028">
    <property type="protein sequence ID" value="PLX60117.1"/>
    <property type="molecule type" value="Genomic_DNA"/>
</dbReference>
<dbReference type="InterPro" id="IPR007387">
    <property type="entry name" value="TRAP_DctQ"/>
</dbReference>
<feature type="transmembrane region" description="Helical" evidence="9">
    <location>
        <begin position="64"/>
        <end position="85"/>
    </location>
</feature>
<dbReference type="InterPro" id="IPR055348">
    <property type="entry name" value="DctQ"/>
</dbReference>
<comment type="subunit">
    <text evidence="9">The complex comprises the extracytoplasmic solute receptor protein and the two transmembrane proteins.</text>
</comment>
<dbReference type="PANTHER" id="PTHR35011:SF2">
    <property type="entry name" value="2,3-DIKETO-L-GULONATE TRAP TRANSPORTER SMALL PERMEASE PROTEIN YIAM"/>
    <property type="match status" value="1"/>
</dbReference>
<evidence type="ECO:0000256" key="7">
    <source>
        <dbReference type="ARBA" id="ARBA00023136"/>
    </source>
</evidence>
<keyword evidence="6 9" id="KW-1133">Transmembrane helix</keyword>
<keyword evidence="4 9" id="KW-0997">Cell inner membrane</keyword>
<evidence type="ECO:0000256" key="3">
    <source>
        <dbReference type="ARBA" id="ARBA00022475"/>
    </source>
</evidence>
<dbReference type="PANTHER" id="PTHR35011">
    <property type="entry name" value="2,3-DIKETO-L-GULONATE TRAP TRANSPORTER SMALL PERMEASE PROTEIN YIAM"/>
    <property type="match status" value="1"/>
</dbReference>
<dbReference type="GO" id="GO:0022857">
    <property type="term" value="F:transmembrane transporter activity"/>
    <property type="evidence" value="ECO:0007669"/>
    <property type="project" value="UniProtKB-UniRule"/>
</dbReference>
<evidence type="ECO:0000256" key="1">
    <source>
        <dbReference type="ARBA" id="ARBA00004429"/>
    </source>
</evidence>
<name>A0A2N6CSP1_9GAMM</name>
<comment type="subcellular location">
    <subcellularLocation>
        <location evidence="1 9">Cell inner membrane</location>
        <topology evidence="1 9">Multi-pass membrane protein</topology>
    </subcellularLocation>
</comment>
<feature type="transmembrane region" description="Helical" evidence="9">
    <location>
        <begin position="25"/>
        <end position="43"/>
    </location>
</feature>
<comment type="similarity">
    <text evidence="8 9">Belongs to the TRAP transporter small permease family.</text>
</comment>
<keyword evidence="7 9" id="KW-0472">Membrane</keyword>
<evidence type="ECO:0000313" key="11">
    <source>
        <dbReference type="EMBL" id="PLX60117.1"/>
    </source>
</evidence>
<proteinExistence type="inferred from homology"/>
<comment type="caution">
    <text evidence="9">Lacks conserved residue(s) required for the propagation of feature annotation.</text>
</comment>
<evidence type="ECO:0000256" key="8">
    <source>
        <dbReference type="ARBA" id="ARBA00038436"/>
    </source>
</evidence>
<keyword evidence="2 9" id="KW-0813">Transport</keyword>
<comment type="function">
    <text evidence="9">Part of the tripartite ATP-independent periplasmic (TRAP) transport system.</text>
</comment>
<protein>
    <recommendedName>
        <fullName evidence="9">TRAP transporter small permease protein</fullName>
    </recommendedName>
</protein>
<accession>A0A2N6CSP1</accession>
<keyword evidence="3" id="KW-1003">Cell membrane</keyword>
<feature type="domain" description="Tripartite ATP-independent periplasmic transporters DctQ component" evidence="10">
    <location>
        <begin position="1"/>
        <end position="125"/>
    </location>
</feature>
<evidence type="ECO:0000313" key="12">
    <source>
        <dbReference type="Proteomes" id="UP000235015"/>
    </source>
</evidence>
<keyword evidence="5 9" id="KW-0812">Transmembrane</keyword>
<dbReference type="AlphaFoldDB" id="A0A2N6CSP1"/>
<dbReference type="GO" id="GO:0015740">
    <property type="term" value="P:C4-dicarboxylate transport"/>
    <property type="evidence" value="ECO:0007669"/>
    <property type="project" value="TreeGrafter"/>
</dbReference>
<evidence type="ECO:0000256" key="5">
    <source>
        <dbReference type="ARBA" id="ARBA00022692"/>
    </source>
</evidence>
<feature type="transmembrane region" description="Helical" evidence="9">
    <location>
        <begin position="105"/>
        <end position="124"/>
    </location>
</feature>
<dbReference type="GO" id="GO:0005886">
    <property type="term" value="C:plasma membrane"/>
    <property type="evidence" value="ECO:0007669"/>
    <property type="project" value="UniProtKB-SubCell"/>
</dbReference>
<evidence type="ECO:0000259" key="10">
    <source>
        <dbReference type="Pfam" id="PF04290"/>
    </source>
</evidence>
<sequence length="137" mass="15686">MILLATSQILMRNLWDYSLAWGDPTLRLMVLWITLLGAMAATRDNNHIRIDLLTRYLPESAGRIARRLTDGFTALVCLLLAWHSARFVLFEYEDGSRFLDLLPIWPFQLVMPVGFSIIALRLLLSSFTGHPRQREAG</sequence>
<evidence type="ECO:0000256" key="2">
    <source>
        <dbReference type="ARBA" id="ARBA00022448"/>
    </source>
</evidence>
<organism evidence="11 12">
    <name type="scientific">Sedimenticola selenatireducens</name>
    <dbReference type="NCBI Taxonomy" id="191960"/>
    <lineage>
        <taxon>Bacteria</taxon>
        <taxon>Pseudomonadati</taxon>
        <taxon>Pseudomonadota</taxon>
        <taxon>Gammaproteobacteria</taxon>
        <taxon>Chromatiales</taxon>
        <taxon>Sedimenticolaceae</taxon>
        <taxon>Sedimenticola</taxon>
    </lineage>
</organism>
<dbReference type="STRING" id="1111735.GCA_000428045_00358"/>
<gene>
    <name evidence="11" type="ORF">C0630_17155</name>
</gene>
<evidence type="ECO:0000256" key="9">
    <source>
        <dbReference type="RuleBase" id="RU369079"/>
    </source>
</evidence>
<comment type="caution">
    <text evidence="11">The sequence shown here is derived from an EMBL/GenBank/DDBJ whole genome shotgun (WGS) entry which is preliminary data.</text>
</comment>
<dbReference type="Pfam" id="PF04290">
    <property type="entry name" value="DctQ"/>
    <property type="match status" value="1"/>
</dbReference>